<protein>
    <recommendedName>
        <fullName evidence="3 5">Regulatory protein RecX</fullName>
    </recommendedName>
</protein>
<dbReference type="PANTHER" id="PTHR33602">
    <property type="entry name" value="REGULATORY PROTEIN RECX FAMILY PROTEIN"/>
    <property type="match status" value="1"/>
</dbReference>
<evidence type="ECO:0000256" key="6">
    <source>
        <dbReference type="SAM" id="MobiDB-lite"/>
    </source>
</evidence>
<evidence type="ECO:0000256" key="4">
    <source>
        <dbReference type="ARBA" id="ARBA00022490"/>
    </source>
</evidence>
<dbReference type="Pfam" id="PF21981">
    <property type="entry name" value="RecX_HTH3"/>
    <property type="match status" value="1"/>
</dbReference>
<proteinExistence type="inferred from homology"/>
<dbReference type="PANTHER" id="PTHR33602:SF1">
    <property type="entry name" value="REGULATORY PROTEIN RECX FAMILY PROTEIN"/>
    <property type="match status" value="1"/>
</dbReference>
<comment type="caution">
    <text evidence="9">The sequence shown here is derived from an EMBL/GenBank/DDBJ whole genome shotgun (WGS) entry which is preliminary data.</text>
</comment>
<evidence type="ECO:0000259" key="7">
    <source>
        <dbReference type="Pfam" id="PF21981"/>
    </source>
</evidence>
<dbReference type="AlphaFoldDB" id="A0A2V4V2G0"/>
<feature type="compositionally biased region" description="Polar residues" evidence="6">
    <location>
        <begin position="76"/>
        <end position="94"/>
    </location>
</feature>
<feature type="region of interest" description="Disordered" evidence="6">
    <location>
        <begin position="1"/>
        <end position="56"/>
    </location>
</feature>
<organism evidence="9 10">
    <name type="scientific">Psychrobacter fozii</name>
    <dbReference type="NCBI Taxonomy" id="198480"/>
    <lineage>
        <taxon>Bacteria</taxon>
        <taxon>Pseudomonadati</taxon>
        <taxon>Pseudomonadota</taxon>
        <taxon>Gammaproteobacteria</taxon>
        <taxon>Moraxellales</taxon>
        <taxon>Moraxellaceae</taxon>
        <taxon>Psychrobacter</taxon>
    </lineage>
</organism>
<accession>A0A2V4V2G0</accession>
<dbReference type="InterPro" id="IPR053926">
    <property type="entry name" value="RecX_HTH_1st"/>
</dbReference>
<evidence type="ECO:0000256" key="5">
    <source>
        <dbReference type="HAMAP-Rule" id="MF_01114"/>
    </source>
</evidence>
<comment type="subcellular location">
    <subcellularLocation>
        <location evidence="1 5">Cytoplasm</location>
    </subcellularLocation>
</comment>
<dbReference type="InterPro" id="IPR003783">
    <property type="entry name" value="Regulatory_RecX"/>
</dbReference>
<dbReference type="InterPro" id="IPR053925">
    <property type="entry name" value="RecX_HTH_3rd"/>
</dbReference>
<sequence length="383" mass="43787">MKIKTLAEILAESDTDSASSPNTKPKKPAKHSYKDEPHKPRKNGKRPTYSNKNNAIVNDLSTNDSLISGSLISDSTADIDSSNPLFSSSINQKTSKPKKRQKREKRFHPAANFSPEPSDVPTYLPPEAQSIKEMLAEVKHSIHGDETDNSLATDTGRSTDPSLRKSKNEAELSTIDDNDIDNQNDNIPAALKAYLRTPEQKQAEIDAIKAESRLRWLAFYYLSRREYGKAELKQKLIDKEQDPEKVDALLDEFEEKGYQSDYRTTLMLIRENIRKGRGRGRIKQEFYRKKITMPGNIDELIDMANTESEEFSEFVDDNDDNLVDGVDWLKLAVTARTKKYGDDIPIEQKYKARQLRFLQYRGFNTDICFAALNYTLDTLDERF</sequence>
<evidence type="ECO:0000256" key="3">
    <source>
        <dbReference type="ARBA" id="ARBA00018111"/>
    </source>
</evidence>
<dbReference type="Proteomes" id="UP000247746">
    <property type="component" value="Unassembled WGS sequence"/>
</dbReference>
<feature type="region of interest" description="Disordered" evidence="6">
    <location>
        <begin position="74"/>
        <end position="125"/>
    </location>
</feature>
<dbReference type="GO" id="GO:0005737">
    <property type="term" value="C:cytoplasm"/>
    <property type="evidence" value="ECO:0007669"/>
    <property type="project" value="UniProtKB-SubCell"/>
</dbReference>
<feature type="compositionally biased region" description="Basic residues" evidence="6">
    <location>
        <begin position="95"/>
        <end position="108"/>
    </location>
</feature>
<feature type="compositionally biased region" description="Polar residues" evidence="6">
    <location>
        <begin position="149"/>
        <end position="161"/>
    </location>
</feature>
<evidence type="ECO:0000256" key="1">
    <source>
        <dbReference type="ARBA" id="ARBA00004496"/>
    </source>
</evidence>
<reference evidence="9 10" key="1">
    <citation type="submission" date="2018-06" db="EMBL/GenBank/DDBJ databases">
        <title>Genomic Encyclopedia of Type Strains, Phase III (KMG-III): the genomes of soil and plant-associated and newly described type strains.</title>
        <authorList>
            <person name="Whitman W."/>
        </authorList>
    </citation>
    <scope>NUCLEOTIDE SEQUENCE [LARGE SCALE GENOMIC DNA]</scope>
    <source>
        <strain evidence="9 10">CECT 5889</strain>
    </source>
</reference>
<dbReference type="Pfam" id="PF21982">
    <property type="entry name" value="RecX_HTH1"/>
    <property type="match status" value="1"/>
</dbReference>
<dbReference type="GO" id="GO:0006282">
    <property type="term" value="P:regulation of DNA repair"/>
    <property type="evidence" value="ECO:0007669"/>
    <property type="project" value="UniProtKB-UniRule"/>
</dbReference>
<feature type="domain" description="RecX third three-helical" evidence="7">
    <location>
        <begin position="330"/>
        <end position="372"/>
    </location>
</feature>
<feature type="domain" description="RecX first three-helical" evidence="8">
    <location>
        <begin position="218"/>
        <end position="252"/>
    </location>
</feature>
<evidence type="ECO:0000259" key="8">
    <source>
        <dbReference type="Pfam" id="PF21982"/>
    </source>
</evidence>
<dbReference type="InterPro" id="IPR036388">
    <property type="entry name" value="WH-like_DNA-bd_sf"/>
</dbReference>
<keyword evidence="10" id="KW-1185">Reference proteome</keyword>
<evidence type="ECO:0000256" key="2">
    <source>
        <dbReference type="ARBA" id="ARBA00009695"/>
    </source>
</evidence>
<dbReference type="Gene3D" id="1.10.10.10">
    <property type="entry name" value="Winged helix-like DNA-binding domain superfamily/Winged helix DNA-binding domain"/>
    <property type="match status" value="2"/>
</dbReference>
<dbReference type="HAMAP" id="MF_01114">
    <property type="entry name" value="RecX"/>
    <property type="match status" value="1"/>
</dbReference>
<comment type="similarity">
    <text evidence="2 5">Belongs to the RecX family.</text>
</comment>
<dbReference type="RefSeq" id="WP_110923284.1">
    <property type="nucleotide sequence ID" value="NZ_QJSU01000005.1"/>
</dbReference>
<feature type="region of interest" description="Disordered" evidence="6">
    <location>
        <begin position="142"/>
        <end position="183"/>
    </location>
</feature>
<keyword evidence="4 5" id="KW-0963">Cytoplasm</keyword>
<gene>
    <name evidence="5" type="primary">recX</name>
    <name evidence="9" type="ORF">DFP82_105204</name>
</gene>
<evidence type="ECO:0000313" key="9">
    <source>
        <dbReference type="EMBL" id="PYE39050.1"/>
    </source>
</evidence>
<name>A0A2V4V2G0_9GAMM</name>
<dbReference type="EMBL" id="QJSU01000005">
    <property type="protein sequence ID" value="PYE39050.1"/>
    <property type="molecule type" value="Genomic_DNA"/>
</dbReference>
<dbReference type="OrthoDB" id="7066780at2"/>
<evidence type="ECO:0000313" key="10">
    <source>
        <dbReference type="Proteomes" id="UP000247746"/>
    </source>
</evidence>
<comment type="function">
    <text evidence="5">Modulates RecA activity.</text>
</comment>